<dbReference type="AlphaFoldDB" id="S8EG95"/>
<evidence type="ECO:0000313" key="1">
    <source>
        <dbReference type="EMBL" id="EPT02194.1"/>
    </source>
</evidence>
<dbReference type="eggNOG" id="ENOG502S85Z">
    <property type="taxonomic scope" value="Eukaryota"/>
</dbReference>
<dbReference type="InterPro" id="IPR021851">
    <property type="entry name" value="DUF3455"/>
</dbReference>
<evidence type="ECO:0008006" key="3">
    <source>
        <dbReference type="Google" id="ProtNLM"/>
    </source>
</evidence>
<evidence type="ECO:0000313" key="2">
    <source>
        <dbReference type="Proteomes" id="UP000015241"/>
    </source>
</evidence>
<dbReference type="Proteomes" id="UP000015241">
    <property type="component" value="Unassembled WGS sequence"/>
</dbReference>
<dbReference type="PANTHER" id="PTHR35567">
    <property type="entry name" value="MALATE DEHYDROGENASE (AFU_ORTHOLOGUE AFUA_2G13800)"/>
    <property type="match status" value="1"/>
</dbReference>
<dbReference type="EMBL" id="KE504137">
    <property type="protein sequence ID" value="EPT02194.1"/>
    <property type="molecule type" value="Genomic_DNA"/>
</dbReference>
<protein>
    <recommendedName>
        <fullName evidence="3">Malate dehydrogenase</fullName>
    </recommendedName>
</protein>
<dbReference type="PANTHER" id="PTHR35567:SF1">
    <property type="entry name" value="CONSERVED FUNGAL PROTEIN (AFU_ORTHOLOGUE AFUA_1G14230)"/>
    <property type="match status" value="1"/>
</dbReference>
<organism evidence="1 2">
    <name type="scientific">Fomitopsis schrenkii</name>
    <name type="common">Brown rot fungus</name>
    <dbReference type="NCBI Taxonomy" id="2126942"/>
    <lineage>
        <taxon>Eukaryota</taxon>
        <taxon>Fungi</taxon>
        <taxon>Dikarya</taxon>
        <taxon>Basidiomycota</taxon>
        <taxon>Agaricomycotina</taxon>
        <taxon>Agaricomycetes</taxon>
        <taxon>Polyporales</taxon>
        <taxon>Fomitopsis</taxon>
    </lineage>
</organism>
<keyword evidence="2" id="KW-1185">Reference proteome</keyword>
<proteinExistence type="predicted"/>
<dbReference type="HOGENOM" id="CLU_067863_3_1_1"/>
<reference evidence="1 2" key="1">
    <citation type="journal article" date="2012" name="Science">
        <title>The Paleozoic origin of enzymatic lignin decomposition reconstructed from 31 fungal genomes.</title>
        <authorList>
            <person name="Floudas D."/>
            <person name="Binder M."/>
            <person name="Riley R."/>
            <person name="Barry K."/>
            <person name="Blanchette R.A."/>
            <person name="Henrissat B."/>
            <person name="Martinez A.T."/>
            <person name="Otillar R."/>
            <person name="Spatafora J.W."/>
            <person name="Yadav J.S."/>
            <person name="Aerts A."/>
            <person name="Benoit I."/>
            <person name="Boyd A."/>
            <person name="Carlson A."/>
            <person name="Copeland A."/>
            <person name="Coutinho P.M."/>
            <person name="de Vries R.P."/>
            <person name="Ferreira P."/>
            <person name="Findley K."/>
            <person name="Foster B."/>
            <person name="Gaskell J."/>
            <person name="Glotzer D."/>
            <person name="Gorecki P."/>
            <person name="Heitman J."/>
            <person name="Hesse C."/>
            <person name="Hori C."/>
            <person name="Igarashi K."/>
            <person name="Jurgens J.A."/>
            <person name="Kallen N."/>
            <person name="Kersten P."/>
            <person name="Kohler A."/>
            <person name="Kuees U."/>
            <person name="Kumar T.K.A."/>
            <person name="Kuo A."/>
            <person name="LaButti K."/>
            <person name="Larrondo L.F."/>
            <person name="Lindquist E."/>
            <person name="Ling A."/>
            <person name="Lombard V."/>
            <person name="Lucas S."/>
            <person name="Lundell T."/>
            <person name="Martin R."/>
            <person name="McLaughlin D.J."/>
            <person name="Morgenstern I."/>
            <person name="Morin E."/>
            <person name="Murat C."/>
            <person name="Nagy L.G."/>
            <person name="Nolan M."/>
            <person name="Ohm R.A."/>
            <person name="Patyshakuliyeva A."/>
            <person name="Rokas A."/>
            <person name="Ruiz-Duenas F.J."/>
            <person name="Sabat G."/>
            <person name="Salamov A."/>
            <person name="Samejima M."/>
            <person name="Schmutz J."/>
            <person name="Slot J.C."/>
            <person name="St John F."/>
            <person name="Stenlid J."/>
            <person name="Sun H."/>
            <person name="Sun S."/>
            <person name="Syed K."/>
            <person name="Tsang A."/>
            <person name="Wiebenga A."/>
            <person name="Young D."/>
            <person name="Pisabarro A."/>
            <person name="Eastwood D.C."/>
            <person name="Martin F."/>
            <person name="Cullen D."/>
            <person name="Grigoriev I.V."/>
            <person name="Hibbett D.S."/>
        </authorList>
    </citation>
    <scope>NUCLEOTIDE SEQUENCE</scope>
    <source>
        <strain evidence="2">FP-58527</strain>
    </source>
</reference>
<dbReference type="InParanoid" id="S8EG95"/>
<gene>
    <name evidence="1" type="ORF">FOMPIDRAFT_1059432</name>
</gene>
<dbReference type="Pfam" id="PF11937">
    <property type="entry name" value="DUF3455"/>
    <property type="match status" value="1"/>
</dbReference>
<sequence>MFIRAATACLSGVLGQALYSGHADCDVSSFAPSFPSNQTQLALPTSETPKFLGVGFGIQNYTCSSSSTYTSVGAVAELIDFSCNTGDANFDTIQNDIYDAWNSASQTESIQDVIASVLAKNPPRNLGQHYFVTNPVTGQGVSPKWDFTSSGENKGDANAYVIGKGAGNLPSPDDSSKDVAWLKLQNVQGELADTIYRFGTVGGQPPSSCTPGQDADVSVNYVAKYIFYG</sequence>
<name>S8EG95_FOMSC</name>
<accession>S8EG95</accession>
<dbReference type="OrthoDB" id="1859733at2759"/>